<dbReference type="AlphaFoldDB" id="A0A0K2TWS9"/>
<dbReference type="EMBL" id="HACA01013132">
    <property type="protein sequence ID" value="CDW30493.1"/>
    <property type="molecule type" value="Transcribed_RNA"/>
</dbReference>
<feature type="compositionally biased region" description="Acidic residues" evidence="1">
    <location>
        <begin position="50"/>
        <end position="60"/>
    </location>
</feature>
<protein>
    <submittedName>
        <fullName evidence="2">Uncharacterized protein</fullName>
    </submittedName>
</protein>
<evidence type="ECO:0000313" key="2">
    <source>
        <dbReference type="EMBL" id="CDW30493.1"/>
    </source>
</evidence>
<organism evidence="2">
    <name type="scientific">Lepeophtheirus salmonis</name>
    <name type="common">Salmon louse</name>
    <name type="synonym">Caligus salmonis</name>
    <dbReference type="NCBI Taxonomy" id="72036"/>
    <lineage>
        <taxon>Eukaryota</taxon>
        <taxon>Metazoa</taxon>
        <taxon>Ecdysozoa</taxon>
        <taxon>Arthropoda</taxon>
        <taxon>Crustacea</taxon>
        <taxon>Multicrustacea</taxon>
        <taxon>Hexanauplia</taxon>
        <taxon>Copepoda</taxon>
        <taxon>Siphonostomatoida</taxon>
        <taxon>Caligidae</taxon>
        <taxon>Lepeophtheirus</taxon>
    </lineage>
</organism>
<proteinExistence type="predicted"/>
<evidence type="ECO:0000256" key="1">
    <source>
        <dbReference type="SAM" id="MobiDB-lite"/>
    </source>
</evidence>
<accession>A0A0K2TWS9</accession>
<feature type="region of interest" description="Disordered" evidence="1">
    <location>
        <begin position="34"/>
        <end position="104"/>
    </location>
</feature>
<reference evidence="2" key="1">
    <citation type="submission" date="2014-05" db="EMBL/GenBank/DDBJ databases">
        <authorList>
            <person name="Chronopoulou M."/>
        </authorList>
    </citation>
    <scope>NUCLEOTIDE SEQUENCE</scope>
    <source>
        <tissue evidence="2">Whole organism</tissue>
    </source>
</reference>
<sequence length="104" mass="12304">MRVISNPKFIRRILKGTSVRDYHLSVVVRFKRSNQGNRMRKKDEYHTLYDEYDGDDEMTEDDKPSEPNDRKNSISNVKMSRFGYTWPSPMVPISEEDSPRTSNE</sequence>
<feature type="compositionally biased region" description="Basic and acidic residues" evidence="1">
    <location>
        <begin position="61"/>
        <end position="72"/>
    </location>
</feature>
<name>A0A0K2TWS9_LEPSM</name>